<protein>
    <submittedName>
        <fullName evidence="2">Uncharacterized protein</fullName>
    </submittedName>
</protein>
<name>A0AAV4V7C8_CAEEX</name>
<comment type="caution">
    <text evidence="2">The sequence shown here is derived from an EMBL/GenBank/DDBJ whole genome shotgun (WGS) entry which is preliminary data.</text>
</comment>
<keyword evidence="3" id="KW-1185">Reference proteome</keyword>
<reference evidence="2 3" key="1">
    <citation type="submission" date="2021-06" db="EMBL/GenBank/DDBJ databases">
        <title>Caerostris extrusa draft genome.</title>
        <authorList>
            <person name="Kono N."/>
            <person name="Arakawa K."/>
        </authorList>
    </citation>
    <scope>NUCLEOTIDE SEQUENCE [LARGE SCALE GENOMIC DNA]</scope>
</reference>
<sequence length="117" mass="13043">MLRTVSYCLHGLVPASCICADRYDREAVVKLSGMRLVLSHSWRVCGGKKRVGREQESERASISGGTNSLTEKKGRKCRAPSRRRSGETPGRSRSSSRIDCALFRLPELSDDFQEVIV</sequence>
<dbReference type="Proteomes" id="UP001054945">
    <property type="component" value="Unassembled WGS sequence"/>
</dbReference>
<proteinExistence type="predicted"/>
<feature type="region of interest" description="Disordered" evidence="1">
    <location>
        <begin position="50"/>
        <end position="96"/>
    </location>
</feature>
<dbReference type="EMBL" id="BPLR01014041">
    <property type="protein sequence ID" value="GIY65870.1"/>
    <property type="molecule type" value="Genomic_DNA"/>
</dbReference>
<evidence type="ECO:0000313" key="3">
    <source>
        <dbReference type="Proteomes" id="UP001054945"/>
    </source>
</evidence>
<feature type="compositionally biased region" description="Basic residues" evidence="1">
    <location>
        <begin position="73"/>
        <end position="83"/>
    </location>
</feature>
<dbReference type="AlphaFoldDB" id="A0AAV4V7C8"/>
<organism evidence="2 3">
    <name type="scientific">Caerostris extrusa</name>
    <name type="common">Bark spider</name>
    <name type="synonym">Caerostris bankana</name>
    <dbReference type="NCBI Taxonomy" id="172846"/>
    <lineage>
        <taxon>Eukaryota</taxon>
        <taxon>Metazoa</taxon>
        <taxon>Ecdysozoa</taxon>
        <taxon>Arthropoda</taxon>
        <taxon>Chelicerata</taxon>
        <taxon>Arachnida</taxon>
        <taxon>Araneae</taxon>
        <taxon>Araneomorphae</taxon>
        <taxon>Entelegynae</taxon>
        <taxon>Araneoidea</taxon>
        <taxon>Araneidae</taxon>
        <taxon>Caerostris</taxon>
    </lineage>
</organism>
<accession>A0AAV4V7C8</accession>
<gene>
    <name evidence="2" type="ORF">CEXT_636051</name>
</gene>
<evidence type="ECO:0000313" key="2">
    <source>
        <dbReference type="EMBL" id="GIY65870.1"/>
    </source>
</evidence>
<evidence type="ECO:0000256" key="1">
    <source>
        <dbReference type="SAM" id="MobiDB-lite"/>
    </source>
</evidence>